<sequence>MSVRRDTAGEQWGPVERSILFRATYDLIYLDSVFLEHGGRESSVLEALERLLNAGYAEIGADIDGLQPWNTATEASVATAVAALGRGGSGAAPVPVWLRLTPRGRTAAATRPR</sequence>
<dbReference type="AlphaFoldDB" id="A0A1G8L635"/>
<keyword evidence="2" id="KW-1185">Reference proteome</keyword>
<reference evidence="1 2" key="1">
    <citation type="submission" date="2016-10" db="EMBL/GenBank/DDBJ databases">
        <authorList>
            <person name="de Groot N.N."/>
        </authorList>
    </citation>
    <scope>NUCLEOTIDE SEQUENCE [LARGE SCALE GENOMIC DNA]</scope>
    <source>
        <strain evidence="1 2">DSM 44892</strain>
    </source>
</reference>
<evidence type="ECO:0000313" key="2">
    <source>
        <dbReference type="Proteomes" id="UP000183263"/>
    </source>
</evidence>
<dbReference type="Proteomes" id="UP000183263">
    <property type="component" value="Unassembled WGS sequence"/>
</dbReference>
<protein>
    <submittedName>
        <fullName evidence="1">Uncharacterized protein</fullName>
    </submittedName>
</protein>
<accession>A0A1G8L635</accession>
<gene>
    <name evidence="1" type="ORF">SAMN05444695_10876</name>
</gene>
<evidence type="ECO:0000313" key="1">
    <source>
        <dbReference type="EMBL" id="SDI51146.1"/>
    </source>
</evidence>
<organism evidence="1 2">
    <name type="scientific">Rhodococcus triatomae</name>
    <dbReference type="NCBI Taxonomy" id="300028"/>
    <lineage>
        <taxon>Bacteria</taxon>
        <taxon>Bacillati</taxon>
        <taxon>Actinomycetota</taxon>
        <taxon>Actinomycetes</taxon>
        <taxon>Mycobacteriales</taxon>
        <taxon>Nocardiaceae</taxon>
        <taxon>Rhodococcus</taxon>
    </lineage>
</organism>
<proteinExistence type="predicted"/>
<name>A0A1G8L635_9NOCA</name>
<dbReference type="RefSeq" id="WP_072738531.1">
    <property type="nucleotide sequence ID" value="NZ_CP048813.1"/>
</dbReference>
<dbReference type="EMBL" id="FNDN01000008">
    <property type="protein sequence ID" value="SDI51146.1"/>
    <property type="molecule type" value="Genomic_DNA"/>
</dbReference>